<sequence length="35" mass="4156">MKYAQLEWPTAYLVAIRISKRPTRHTLLVLLVNIF</sequence>
<protein>
    <submittedName>
        <fullName evidence="1">Uncharacterized protein</fullName>
    </submittedName>
</protein>
<proteinExistence type="predicted"/>
<dbReference type="EMBL" id="AH011360">
    <property type="protein sequence ID" value="AAL59478.1"/>
    <property type="molecule type" value="Genomic_DNA"/>
</dbReference>
<dbReference type="AlphaFoldDB" id="Q8VT19"/>
<reference evidence="1" key="1">
    <citation type="journal article" date="2001" name="Plasmid">
        <title>Completion of the nucleotide sequence of the Enterococcus faecalis conjugative virulence plasmid pAD1 and identification of a second transfer origin.</title>
        <authorList>
            <person name="Francia M.V."/>
            <person name="Haas W."/>
            <person name="Wirth R."/>
            <person name="Samberger E."/>
            <person name="Muscholl-Silberhorn A."/>
            <person name="Gilmore M.S."/>
            <person name="Ike Y."/>
            <person name="Weaver K.E."/>
            <person name="An F.Y."/>
            <person name="Clewell D.B."/>
        </authorList>
    </citation>
    <scope>NUCLEOTIDE SEQUENCE</scope>
    <source>
        <strain evidence="1">DS16</strain>
        <plasmid evidence="1">pAD1</plasmid>
    </source>
</reference>
<keyword evidence="1" id="KW-0614">Plasmid</keyword>
<organism evidence="1">
    <name type="scientific">Enterococcus faecalis</name>
    <name type="common">Streptococcus faecalis</name>
    <dbReference type="NCBI Taxonomy" id="1351"/>
    <lineage>
        <taxon>Bacteria</taxon>
        <taxon>Bacillati</taxon>
        <taxon>Bacillota</taxon>
        <taxon>Bacilli</taxon>
        <taxon>Lactobacillales</taxon>
        <taxon>Enterococcaceae</taxon>
        <taxon>Enterococcus</taxon>
    </lineage>
</organism>
<evidence type="ECO:0000313" key="1">
    <source>
        <dbReference type="EMBL" id="AAL59478.1"/>
    </source>
</evidence>
<accession>Q8VT19</accession>
<name>Q8VT19_ENTFL</name>
<geneLocation type="plasmid" evidence="1">
    <name>pAD1</name>
</geneLocation>